<dbReference type="PRINTS" id="PR00313">
    <property type="entry name" value="CABNDNGRPT"/>
</dbReference>
<keyword evidence="5" id="KW-1185">Reference proteome</keyword>
<evidence type="ECO:0000313" key="5">
    <source>
        <dbReference type="Proteomes" id="UP000199074"/>
    </source>
</evidence>
<dbReference type="AlphaFoldDB" id="A0A1I7NEC2"/>
<dbReference type="PROSITE" id="PS00330">
    <property type="entry name" value="HEMOLYSIN_CALCIUM"/>
    <property type="match status" value="2"/>
</dbReference>
<dbReference type="Gene3D" id="2.150.10.10">
    <property type="entry name" value="Serralysin-like metalloprotease, C-terminal"/>
    <property type="match status" value="1"/>
</dbReference>
<dbReference type="STRING" id="429728.SAMN05216456_1850"/>
<dbReference type="GO" id="GO:0005509">
    <property type="term" value="F:calcium ion binding"/>
    <property type="evidence" value="ECO:0007669"/>
    <property type="project" value="InterPro"/>
</dbReference>
<gene>
    <name evidence="4" type="ORF">SAMN05216456_1850</name>
</gene>
<reference evidence="4 5" key="1">
    <citation type="submission" date="2016-10" db="EMBL/GenBank/DDBJ databases">
        <authorList>
            <person name="de Groot N.N."/>
        </authorList>
    </citation>
    <scope>NUCLEOTIDE SEQUENCE [LARGE SCALE GENOMIC DNA]</scope>
    <source>
        <strain evidence="4 5">IPL20</strain>
    </source>
</reference>
<dbReference type="Pfam" id="PF00353">
    <property type="entry name" value="HemolysinCabind"/>
    <property type="match status" value="1"/>
</dbReference>
<evidence type="ECO:0000313" key="4">
    <source>
        <dbReference type="EMBL" id="SFV33014.1"/>
    </source>
</evidence>
<dbReference type="SUPFAM" id="SSF51120">
    <property type="entry name" value="beta-Roll"/>
    <property type="match status" value="1"/>
</dbReference>
<dbReference type="InterPro" id="IPR001343">
    <property type="entry name" value="Hemolysn_Ca-bd"/>
</dbReference>
<accession>A0A1I7NEC2</accession>
<keyword evidence="2" id="KW-0964">Secreted</keyword>
<feature type="domain" description="DUF4214" evidence="3">
    <location>
        <begin position="257"/>
        <end position="324"/>
    </location>
</feature>
<dbReference type="OrthoDB" id="8418060at2"/>
<dbReference type="Proteomes" id="UP000199074">
    <property type="component" value="Unassembled WGS sequence"/>
</dbReference>
<proteinExistence type="predicted"/>
<evidence type="ECO:0000259" key="3">
    <source>
        <dbReference type="Pfam" id="PF13946"/>
    </source>
</evidence>
<dbReference type="RefSeq" id="WP_092423510.1">
    <property type="nucleotide sequence ID" value="NZ_FPCK01000001.1"/>
</dbReference>
<sequence length="336" mass="36397">MARITASSSFNNVDPSSHYGYISRATDNQYVVYDNTGTGAYGGYGLGYDGVLNVTRGTFTSYSDYRANGSLAGTVDGFAISASQAQFYASRNDMAGFYRDIMRGNDTIYGSPYDDRLAGYDGNDIIYGGGGNDYIDGGAGNDIIYVGRGTAYVTGGPGFDYVVLPGAGGSYGKSAVPEGWQFSSSFNGVTARLNSVERVQFDDGVLAFDTAGNAGQMYRLYQATYGREPDPEGLGYWIERMDAGVSLTAIADSFVYGAPEFAQRYGNPYTVSNATYVDLLYINTLGRGYDINGFNYWVNKLNTNQTNRSDLLAFFSESDENKAQVAGEIYDGIWYT</sequence>
<evidence type="ECO:0000256" key="1">
    <source>
        <dbReference type="ARBA" id="ARBA00004613"/>
    </source>
</evidence>
<comment type="subcellular location">
    <subcellularLocation>
        <location evidence="1">Secreted</location>
    </subcellularLocation>
</comment>
<dbReference type="GO" id="GO:0005576">
    <property type="term" value="C:extracellular region"/>
    <property type="evidence" value="ECO:0007669"/>
    <property type="project" value="UniProtKB-SubCell"/>
</dbReference>
<dbReference type="PANTHER" id="PTHR38340:SF1">
    <property type="entry name" value="S-LAYER PROTEIN"/>
    <property type="match status" value="1"/>
</dbReference>
<protein>
    <submittedName>
        <fullName evidence="4">Hemolysin-type calcium-binding repeat-containing protein</fullName>
    </submittedName>
</protein>
<dbReference type="InterPro" id="IPR025282">
    <property type="entry name" value="DUF4214"/>
</dbReference>
<dbReference type="InterPro" id="IPR011049">
    <property type="entry name" value="Serralysin-like_metalloprot_C"/>
</dbReference>
<dbReference type="InterPro" id="IPR050557">
    <property type="entry name" value="RTX_toxin/Mannuronan_C5-epim"/>
</dbReference>
<evidence type="ECO:0000256" key="2">
    <source>
        <dbReference type="ARBA" id="ARBA00022525"/>
    </source>
</evidence>
<dbReference type="PANTHER" id="PTHR38340">
    <property type="entry name" value="S-LAYER PROTEIN"/>
    <property type="match status" value="1"/>
</dbReference>
<name>A0A1I7NEC2_9HYPH</name>
<dbReference type="Pfam" id="PF13946">
    <property type="entry name" value="DUF4214"/>
    <property type="match status" value="1"/>
</dbReference>
<dbReference type="InterPro" id="IPR018511">
    <property type="entry name" value="Hemolysin-typ_Ca-bd_CS"/>
</dbReference>
<dbReference type="EMBL" id="FPCK01000001">
    <property type="protein sequence ID" value="SFV33014.1"/>
    <property type="molecule type" value="Genomic_DNA"/>
</dbReference>
<organism evidence="4 5">
    <name type="scientific">Devosia crocina</name>
    <dbReference type="NCBI Taxonomy" id="429728"/>
    <lineage>
        <taxon>Bacteria</taxon>
        <taxon>Pseudomonadati</taxon>
        <taxon>Pseudomonadota</taxon>
        <taxon>Alphaproteobacteria</taxon>
        <taxon>Hyphomicrobiales</taxon>
        <taxon>Devosiaceae</taxon>
        <taxon>Devosia</taxon>
    </lineage>
</organism>